<evidence type="ECO:0000256" key="1">
    <source>
        <dbReference type="SAM" id="MobiDB-lite"/>
    </source>
</evidence>
<dbReference type="Proteomes" id="UP000299102">
    <property type="component" value="Unassembled WGS sequence"/>
</dbReference>
<name>A0A4C1YX93_EUMVA</name>
<keyword evidence="3" id="KW-1185">Reference proteome</keyword>
<accession>A0A4C1YX93</accession>
<evidence type="ECO:0000313" key="3">
    <source>
        <dbReference type="Proteomes" id="UP000299102"/>
    </source>
</evidence>
<proteinExistence type="predicted"/>
<dbReference type="AlphaFoldDB" id="A0A4C1YX93"/>
<dbReference type="EMBL" id="BGZK01001476">
    <property type="protein sequence ID" value="GBP80708.1"/>
    <property type="molecule type" value="Genomic_DNA"/>
</dbReference>
<sequence>MLSSTPKWHRGTCIFQTGYRRPPHKPPPALLRSRRRRGKTTSGSFIDLGLRPLLRDPQVAPGANEREGHGTFSNRARLYRRTRCCQDPWRHTWPRRLSPELPSLPPAATEPEACDASPGRATRSRYHSPCCLHIPAAGVRSRRSSGEFVILSITELVLCCRLESAWPRYHSFHRDGGTLPSAPQTSENVKKSRTAVGYDRMLLLSFVALGYPSLATAYVRC</sequence>
<comment type="caution">
    <text evidence="2">The sequence shown here is derived from an EMBL/GenBank/DDBJ whole genome shotgun (WGS) entry which is preliminary data.</text>
</comment>
<reference evidence="2 3" key="1">
    <citation type="journal article" date="2019" name="Commun. Biol.">
        <title>The bagworm genome reveals a unique fibroin gene that provides high tensile strength.</title>
        <authorList>
            <person name="Kono N."/>
            <person name="Nakamura H."/>
            <person name="Ohtoshi R."/>
            <person name="Tomita M."/>
            <person name="Numata K."/>
            <person name="Arakawa K."/>
        </authorList>
    </citation>
    <scope>NUCLEOTIDE SEQUENCE [LARGE SCALE GENOMIC DNA]</scope>
</reference>
<feature type="region of interest" description="Disordered" evidence="1">
    <location>
        <begin position="100"/>
        <end position="124"/>
    </location>
</feature>
<protein>
    <submittedName>
        <fullName evidence="2">Uncharacterized protein</fullName>
    </submittedName>
</protein>
<feature type="region of interest" description="Disordered" evidence="1">
    <location>
        <begin position="13"/>
        <end position="45"/>
    </location>
</feature>
<evidence type="ECO:0000313" key="2">
    <source>
        <dbReference type="EMBL" id="GBP80708.1"/>
    </source>
</evidence>
<gene>
    <name evidence="2" type="ORF">EVAR_59085_1</name>
</gene>
<feature type="compositionally biased region" description="Low complexity" evidence="1">
    <location>
        <begin position="100"/>
        <end position="111"/>
    </location>
</feature>
<organism evidence="2 3">
    <name type="scientific">Eumeta variegata</name>
    <name type="common">Bagworm moth</name>
    <name type="synonym">Eumeta japonica</name>
    <dbReference type="NCBI Taxonomy" id="151549"/>
    <lineage>
        <taxon>Eukaryota</taxon>
        <taxon>Metazoa</taxon>
        <taxon>Ecdysozoa</taxon>
        <taxon>Arthropoda</taxon>
        <taxon>Hexapoda</taxon>
        <taxon>Insecta</taxon>
        <taxon>Pterygota</taxon>
        <taxon>Neoptera</taxon>
        <taxon>Endopterygota</taxon>
        <taxon>Lepidoptera</taxon>
        <taxon>Glossata</taxon>
        <taxon>Ditrysia</taxon>
        <taxon>Tineoidea</taxon>
        <taxon>Psychidae</taxon>
        <taxon>Oiketicinae</taxon>
        <taxon>Eumeta</taxon>
    </lineage>
</organism>